<evidence type="ECO:0000313" key="6">
    <source>
        <dbReference type="EMBL" id="CAK0735842.1"/>
    </source>
</evidence>
<dbReference type="PANTHER" id="PTHR12103:SF22">
    <property type="entry name" value="HAD-SUPERFAMILY HYDROLASE, SUBFAMILY IG, 5'-NUCLEOTIDASE"/>
    <property type="match status" value="1"/>
</dbReference>
<sequence length="689" mass="77487">MLAPESLAVNVLLMQGYKGVQASPRPRQYGHICSWRSGNDSFTWVRQKIPIRLQKRGRRHPSACQALGISPAETGAERAGEELETFETHIGVVEPVDEDEAEVDFHGELTTGNLHLVESVSTQGLANVLGLKKIDDIVSTPFKELKAKQQELLVDMGISPSSYPQGLPHRAVYCNRTLNLRSIQVVGLDMDYTLIHYDVNAWEGRAFAEGVFNLQEMGCPVEGLEFDPSLVTRGLIVDKILGNIVKADRFGIVKRAMHGTKLLSWSEVRETYGRELVNLRNEGRYTFLNTLFSVSEAVLYMQMVDRMDQGAIPPQVVAQSYEALWKLVSKALYRTHVEGKLKAEIIQHPESFVELDPEMAYTLLDLKRAGKLILLITNSDYQYTERMMSFAYDRYLKAEGMQWRDLFDMVIVQARKPDFFNHNMSLYEVVTDDGLMRPVMKARKGALFCGGSARMVEAALGIEGDDILYVGDHIYTDAALAKINFRWRTALIVRELEEEIEALAVGREHRRALKELMNKKELVGDLFNNLRLTRQRLNNSARANSSTISTSSNVSSSSQGSSTAADGVSEEASASSPGYSILSEADEQCINSTLAQLLMVMESLDAQIGPMLEEDGKEFNERWGYLSRAGLNDKSQFTRQIEKYADIYTSRVCNLFRYTPYAYFRSPSQSLAHDRDISPRSAVVAEHHD</sequence>
<feature type="region of interest" description="Disordered" evidence="5">
    <location>
        <begin position="541"/>
        <end position="571"/>
    </location>
</feature>
<reference evidence="6 7" key="1">
    <citation type="submission" date="2023-10" db="EMBL/GenBank/DDBJ databases">
        <authorList>
            <person name="Maclean D."/>
            <person name="Macfadyen A."/>
        </authorList>
    </citation>
    <scope>NUCLEOTIDE SEQUENCE [LARGE SCALE GENOMIC DNA]</scope>
</reference>
<evidence type="ECO:0000313" key="7">
    <source>
        <dbReference type="Proteomes" id="UP001314263"/>
    </source>
</evidence>
<dbReference type="PANTHER" id="PTHR12103">
    <property type="entry name" value="5'-NUCLEOTIDASE DOMAIN-CONTAINING"/>
    <property type="match status" value="1"/>
</dbReference>
<dbReference type="Gene3D" id="3.40.50.1000">
    <property type="entry name" value="HAD superfamily/HAD-like"/>
    <property type="match status" value="1"/>
</dbReference>
<dbReference type="InterPro" id="IPR008380">
    <property type="entry name" value="HAD-SF_hydro_IG_5-nucl"/>
</dbReference>
<evidence type="ECO:0000256" key="4">
    <source>
        <dbReference type="ARBA" id="ARBA00022842"/>
    </source>
</evidence>
<dbReference type="GO" id="GO:0046872">
    <property type="term" value="F:metal ion binding"/>
    <property type="evidence" value="ECO:0007669"/>
    <property type="project" value="UniProtKB-KW"/>
</dbReference>
<keyword evidence="7" id="KW-1185">Reference proteome</keyword>
<comment type="similarity">
    <text evidence="1">Belongs to the 5'(3')-deoxyribonucleotidase family.</text>
</comment>
<accession>A0AAV1HQV2</accession>
<dbReference type="InterPro" id="IPR023214">
    <property type="entry name" value="HAD_sf"/>
</dbReference>
<proteinExistence type="inferred from homology"/>
<protein>
    <recommendedName>
        <fullName evidence="8">5'-nucleotidase</fullName>
    </recommendedName>
</protein>
<evidence type="ECO:0000256" key="1">
    <source>
        <dbReference type="ARBA" id="ARBA00009589"/>
    </source>
</evidence>
<dbReference type="GO" id="GO:0008253">
    <property type="term" value="F:5'-nucleotidase activity"/>
    <property type="evidence" value="ECO:0007669"/>
    <property type="project" value="TreeGrafter"/>
</dbReference>
<feature type="compositionally biased region" description="Low complexity" evidence="5">
    <location>
        <begin position="541"/>
        <end position="565"/>
    </location>
</feature>
<dbReference type="Proteomes" id="UP001314263">
    <property type="component" value="Unassembled WGS sequence"/>
</dbReference>
<keyword evidence="2" id="KW-0479">Metal-binding</keyword>
<evidence type="ECO:0008006" key="8">
    <source>
        <dbReference type="Google" id="ProtNLM"/>
    </source>
</evidence>
<keyword evidence="3" id="KW-0378">Hydrolase</keyword>
<dbReference type="InterPro" id="IPR036412">
    <property type="entry name" value="HAD-like_sf"/>
</dbReference>
<evidence type="ECO:0000256" key="2">
    <source>
        <dbReference type="ARBA" id="ARBA00022723"/>
    </source>
</evidence>
<gene>
    <name evidence="6" type="ORF">CVIRNUC_000648</name>
</gene>
<dbReference type="AlphaFoldDB" id="A0AAV1HQV2"/>
<dbReference type="Pfam" id="PF05761">
    <property type="entry name" value="5_nucleotid"/>
    <property type="match status" value="1"/>
</dbReference>
<comment type="caution">
    <text evidence="6">The sequence shown here is derived from an EMBL/GenBank/DDBJ whole genome shotgun (WGS) entry which is preliminary data.</text>
</comment>
<keyword evidence="4" id="KW-0460">Magnesium</keyword>
<dbReference type="NCBIfam" id="TIGR02244">
    <property type="entry name" value="HAD-IG-Ncltidse"/>
    <property type="match status" value="1"/>
</dbReference>
<dbReference type="SUPFAM" id="SSF56784">
    <property type="entry name" value="HAD-like"/>
    <property type="match status" value="1"/>
</dbReference>
<evidence type="ECO:0000256" key="3">
    <source>
        <dbReference type="ARBA" id="ARBA00022801"/>
    </source>
</evidence>
<organism evidence="6 7">
    <name type="scientific">Coccomyxa viridis</name>
    <dbReference type="NCBI Taxonomy" id="1274662"/>
    <lineage>
        <taxon>Eukaryota</taxon>
        <taxon>Viridiplantae</taxon>
        <taxon>Chlorophyta</taxon>
        <taxon>core chlorophytes</taxon>
        <taxon>Trebouxiophyceae</taxon>
        <taxon>Trebouxiophyceae incertae sedis</taxon>
        <taxon>Coccomyxaceae</taxon>
        <taxon>Coccomyxa</taxon>
    </lineage>
</organism>
<evidence type="ECO:0000256" key="5">
    <source>
        <dbReference type="SAM" id="MobiDB-lite"/>
    </source>
</evidence>
<name>A0AAV1HQV2_9CHLO</name>
<dbReference type="EMBL" id="CAUYUE010000001">
    <property type="protein sequence ID" value="CAK0735842.1"/>
    <property type="molecule type" value="Genomic_DNA"/>
</dbReference>